<comment type="caution">
    <text evidence="1">The sequence shown here is derived from an EMBL/GenBank/DDBJ whole genome shotgun (WGS) entry which is preliminary data.</text>
</comment>
<keyword evidence="2" id="KW-1185">Reference proteome</keyword>
<organism evidence="1 2">
    <name type="scientific">Bacillus salitolerans</name>
    <dbReference type="NCBI Taxonomy" id="1437434"/>
    <lineage>
        <taxon>Bacteria</taxon>
        <taxon>Bacillati</taxon>
        <taxon>Bacillota</taxon>
        <taxon>Bacilli</taxon>
        <taxon>Bacillales</taxon>
        <taxon>Bacillaceae</taxon>
        <taxon>Bacillus</taxon>
    </lineage>
</organism>
<name>A0ABW4LSL1_9BACI</name>
<gene>
    <name evidence="1" type="ORF">ACFSCX_11020</name>
</gene>
<accession>A0ABW4LSL1</accession>
<sequence>MSPCNIDHSLEDVQNKLVEQLPFLPETLAQRCKLFLTTQINQHQLNELFHLLKKYDLSTDEEQIVRNRKIEELVEQLLY</sequence>
<evidence type="ECO:0008006" key="3">
    <source>
        <dbReference type="Google" id="ProtNLM"/>
    </source>
</evidence>
<dbReference type="EMBL" id="JBHUEM010000015">
    <property type="protein sequence ID" value="MFD1737083.1"/>
    <property type="molecule type" value="Genomic_DNA"/>
</dbReference>
<reference evidence="2" key="1">
    <citation type="journal article" date="2019" name="Int. J. Syst. Evol. Microbiol.">
        <title>The Global Catalogue of Microorganisms (GCM) 10K type strain sequencing project: providing services to taxonomists for standard genome sequencing and annotation.</title>
        <authorList>
            <consortium name="The Broad Institute Genomics Platform"/>
            <consortium name="The Broad Institute Genome Sequencing Center for Infectious Disease"/>
            <person name="Wu L."/>
            <person name="Ma J."/>
        </authorList>
    </citation>
    <scope>NUCLEOTIDE SEQUENCE [LARGE SCALE GENOMIC DNA]</scope>
    <source>
        <strain evidence="2">CCUG 49339</strain>
    </source>
</reference>
<evidence type="ECO:0000313" key="2">
    <source>
        <dbReference type="Proteomes" id="UP001597214"/>
    </source>
</evidence>
<proteinExistence type="predicted"/>
<protein>
    <recommendedName>
        <fullName evidence="3">Group-specific protein</fullName>
    </recommendedName>
</protein>
<dbReference type="RefSeq" id="WP_377928281.1">
    <property type="nucleotide sequence ID" value="NZ_JBHUEM010000015.1"/>
</dbReference>
<evidence type="ECO:0000313" key="1">
    <source>
        <dbReference type="EMBL" id="MFD1737083.1"/>
    </source>
</evidence>
<dbReference type="Proteomes" id="UP001597214">
    <property type="component" value="Unassembled WGS sequence"/>
</dbReference>